<feature type="domain" description="Macro" evidence="1">
    <location>
        <begin position="1"/>
        <end position="176"/>
    </location>
</feature>
<dbReference type="Proteomes" id="UP000283993">
    <property type="component" value="Unassembled WGS sequence"/>
</dbReference>
<protein>
    <submittedName>
        <fullName evidence="2">Appr-1-p processing protein</fullName>
    </submittedName>
</protein>
<dbReference type="PANTHER" id="PTHR11106:SF27">
    <property type="entry name" value="MACRO DOMAIN-CONTAINING PROTEIN"/>
    <property type="match status" value="1"/>
</dbReference>
<evidence type="ECO:0000313" key="2">
    <source>
        <dbReference type="EMBL" id="ROO27015.1"/>
    </source>
</evidence>
<evidence type="ECO:0000259" key="1">
    <source>
        <dbReference type="PROSITE" id="PS51154"/>
    </source>
</evidence>
<name>A0A423PN19_9GAMM</name>
<comment type="caution">
    <text evidence="2">The sequence shown here is derived from an EMBL/GenBank/DDBJ whole genome shotgun (WGS) entry which is preliminary data.</text>
</comment>
<dbReference type="PROSITE" id="PS51154">
    <property type="entry name" value="MACRO"/>
    <property type="match status" value="1"/>
</dbReference>
<organism evidence="2 3">
    <name type="scientific">Salinisphaera orenii MK-B5</name>
    <dbReference type="NCBI Taxonomy" id="856730"/>
    <lineage>
        <taxon>Bacteria</taxon>
        <taxon>Pseudomonadati</taxon>
        <taxon>Pseudomonadota</taxon>
        <taxon>Gammaproteobacteria</taxon>
        <taxon>Salinisphaerales</taxon>
        <taxon>Salinisphaeraceae</taxon>
        <taxon>Salinisphaera</taxon>
    </lineage>
</organism>
<dbReference type="EMBL" id="AYKH01000016">
    <property type="protein sequence ID" value="ROO27015.1"/>
    <property type="molecule type" value="Genomic_DNA"/>
</dbReference>
<gene>
    <name evidence="2" type="ORF">SAOR_09360</name>
</gene>
<dbReference type="PANTHER" id="PTHR11106">
    <property type="entry name" value="GANGLIOSIDE INDUCED DIFFERENTIATION ASSOCIATED PROTEIN 2-RELATED"/>
    <property type="match status" value="1"/>
</dbReference>
<dbReference type="RefSeq" id="WP_123631198.1">
    <property type="nucleotide sequence ID" value="NZ_AYKH01000016.1"/>
</dbReference>
<dbReference type="InterPro" id="IPR043472">
    <property type="entry name" value="Macro_dom-like"/>
</dbReference>
<dbReference type="Gene3D" id="3.40.220.10">
    <property type="entry name" value="Leucine Aminopeptidase, subunit E, domain 1"/>
    <property type="match status" value="1"/>
</dbReference>
<dbReference type="NCBIfam" id="NF001664">
    <property type="entry name" value="PRK00431.1-6"/>
    <property type="match status" value="1"/>
</dbReference>
<reference evidence="2 3" key="1">
    <citation type="submission" date="2013-10" db="EMBL/GenBank/DDBJ databases">
        <title>Salinisphaera orenii MK-B5 Genome Sequencing.</title>
        <authorList>
            <person name="Lai Q."/>
            <person name="Li C."/>
            <person name="Shao Z."/>
        </authorList>
    </citation>
    <scope>NUCLEOTIDE SEQUENCE [LARGE SCALE GENOMIC DNA]</scope>
    <source>
        <strain evidence="2 3">MK-B5</strain>
    </source>
</reference>
<dbReference type="AlphaFoldDB" id="A0A423PN19"/>
<accession>A0A423PN19</accession>
<dbReference type="CDD" id="cd02908">
    <property type="entry name" value="Macro_OAADPr_deacetylase"/>
    <property type="match status" value="1"/>
</dbReference>
<dbReference type="Pfam" id="PF01661">
    <property type="entry name" value="Macro"/>
    <property type="match status" value="1"/>
</dbReference>
<evidence type="ECO:0000313" key="3">
    <source>
        <dbReference type="Proteomes" id="UP000283993"/>
    </source>
</evidence>
<proteinExistence type="predicted"/>
<dbReference type="InterPro" id="IPR002589">
    <property type="entry name" value="Macro_dom"/>
</dbReference>
<sequence length="186" mass="19124">MQREIQGLTLECVQGDITAQPDIDIIVNAANKQLKGGGGVDGAIHRAAGPQLVEASRALAPIEAGEAVITPAFDLPNAHVIHCVGPVYSNNPAVADRLAGCYREAMRLAAEAGAESVAFPAISCGVYGYPLDAAARIAVDTVAACAADAAPVTRVRFVLFDDAARAAFEAALADHRPATEQPGRPG</sequence>
<keyword evidence="3" id="KW-1185">Reference proteome</keyword>
<dbReference type="SMART" id="SM00506">
    <property type="entry name" value="A1pp"/>
    <property type="match status" value="1"/>
</dbReference>
<dbReference type="SUPFAM" id="SSF52949">
    <property type="entry name" value="Macro domain-like"/>
    <property type="match status" value="1"/>
</dbReference>